<keyword evidence="1" id="KW-0472">Membrane</keyword>
<evidence type="ECO:0000256" key="1">
    <source>
        <dbReference type="SAM" id="Phobius"/>
    </source>
</evidence>
<feature type="transmembrane region" description="Helical" evidence="1">
    <location>
        <begin position="7"/>
        <end position="28"/>
    </location>
</feature>
<keyword evidence="3" id="KW-1185">Reference proteome</keyword>
<organism evidence="2 3">
    <name type="scientific">Phenylobacterium glaciei</name>
    <dbReference type="NCBI Taxonomy" id="2803784"/>
    <lineage>
        <taxon>Bacteria</taxon>
        <taxon>Pseudomonadati</taxon>
        <taxon>Pseudomonadota</taxon>
        <taxon>Alphaproteobacteria</taxon>
        <taxon>Caulobacterales</taxon>
        <taxon>Caulobacteraceae</taxon>
        <taxon>Phenylobacterium</taxon>
    </lineage>
</organism>
<reference evidence="2" key="1">
    <citation type="submission" date="2021-04" db="EMBL/GenBank/DDBJ databases">
        <title>Draft genome assembly of strain Phenylobacterium sp. 20VBR1 using MiniION and Illumina platforms.</title>
        <authorList>
            <person name="Thomas F.A."/>
            <person name="Krishnan K.P."/>
            <person name="Sinha R.K."/>
        </authorList>
    </citation>
    <scope>NUCLEOTIDE SEQUENCE</scope>
    <source>
        <strain evidence="2">20VBR1</strain>
    </source>
</reference>
<accession>A0A941CZ71</accession>
<dbReference type="AlphaFoldDB" id="A0A941CZ71"/>
<protein>
    <submittedName>
        <fullName evidence="2">Uncharacterized protein</fullName>
    </submittedName>
</protein>
<evidence type="ECO:0000313" key="3">
    <source>
        <dbReference type="Proteomes" id="UP000622580"/>
    </source>
</evidence>
<comment type="caution">
    <text evidence="2">The sequence shown here is derived from an EMBL/GenBank/DDBJ whole genome shotgun (WGS) entry which is preliminary data.</text>
</comment>
<proteinExistence type="predicted"/>
<sequence>MPVNFAIRVFSLILTFFGALNLVILALSDPLQSVVPAVLRPAATFGEALALFGVGAAVAMLSEIAGKVGKSKH</sequence>
<gene>
    <name evidence="2" type="ORF">JKL49_04140</name>
</gene>
<name>A0A941CZ71_9CAUL</name>
<dbReference type="RefSeq" id="WP_215338446.1">
    <property type="nucleotide sequence ID" value="NZ_JAGSGD010000001.1"/>
</dbReference>
<keyword evidence="1" id="KW-1133">Transmembrane helix</keyword>
<feature type="transmembrane region" description="Helical" evidence="1">
    <location>
        <begin position="48"/>
        <end position="66"/>
    </location>
</feature>
<dbReference type="Proteomes" id="UP000622580">
    <property type="component" value="Unassembled WGS sequence"/>
</dbReference>
<evidence type="ECO:0000313" key="2">
    <source>
        <dbReference type="EMBL" id="MBR7618569.1"/>
    </source>
</evidence>
<dbReference type="EMBL" id="JAGSGD010000001">
    <property type="protein sequence ID" value="MBR7618569.1"/>
    <property type="molecule type" value="Genomic_DNA"/>
</dbReference>
<keyword evidence="1" id="KW-0812">Transmembrane</keyword>